<dbReference type="STRING" id="6265.A0A0B2V8J8"/>
<dbReference type="OMA" id="AQSCRTF"/>
<dbReference type="AlphaFoldDB" id="A0A0B2V8J8"/>
<organism evidence="3 4">
    <name type="scientific">Toxocara canis</name>
    <name type="common">Canine roundworm</name>
    <dbReference type="NCBI Taxonomy" id="6265"/>
    <lineage>
        <taxon>Eukaryota</taxon>
        <taxon>Metazoa</taxon>
        <taxon>Ecdysozoa</taxon>
        <taxon>Nematoda</taxon>
        <taxon>Chromadorea</taxon>
        <taxon>Rhabditida</taxon>
        <taxon>Spirurina</taxon>
        <taxon>Ascaridomorpha</taxon>
        <taxon>Ascaridoidea</taxon>
        <taxon>Toxocaridae</taxon>
        <taxon>Toxocara</taxon>
    </lineage>
</organism>
<feature type="coiled-coil region" evidence="2">
    <location>
        <begin position="27"/>
        <end position="174"/>
    </location>
</feature>
<keyword evidence="2" id="KW-0175">Coiled coil</keyword>
<dbReference type="InterPro" id="IPR026183">
    <property type="entry name" value="Taxilin_fam"/>
</dbReference>
<protein>
    <submittedName>
        <fullName evidence="3">Alpha-taxilin</fullName>
    </submittedName>
</protein>
<evidence type="ECO:0000313" key="4">
    <source>
        <dbReference type="Proteomes" id="UP000031036"/>
    </source>
</evidence>
<sequence>MAPQPHKPDVRGELESIGRCLKGEELVKALMERVVAAEEEKATLAGKVEELSRVQKEAGTLRKQNEILTKKMETLESVLMKTELAKGKLESLCREMQKAQKKAHDEHVEKLKALEKSRKEMIDQFKESVATIQKSMETGRETSERLTTDNANLSEKLKSLANEYESRVALLSKQFAEKTEYCEKLTAARDMEVELYKTKLVAANLDIQKCSQEKLQLKNELLARELRMKEALEGEKAMREQIDKYTKKYNELHNSLNTSNETFEKFKREMERLLARELRMKEALEGEKAMREQIDKYTKKYNELHNSLNTSNETFEKFKREMERMNGNLIKVEKECRKWKTKYDETAQALAAATVQKKESEDACALKERQLQQLQGLCRTLKAQISNQ</sequence>
<dbReference type="Pfam" id="PF09728">
    <property type="entry name" value="Taxilin"/>
    <property type="match status" value="2"/>
</dbReference>
<name>A0A0B2V8J8_TOXCA</name>
<evidence type="ECO:0000256" key="1">
    <source>
        <dbReference type="ARBA" id="ARBA00009550"/>
    </source>
</evidence>
<comment type="similarity">
    <text evidence="1">Belongs to the taxilin family.</text>
</comment>
<gene>
    <name evidence="3" type="primary">Txlna</name>
    <name evidence="3" type="ORF">Tcan_17511</name>
</gene>
<keyword evidence="4" id="KW-1185">Reference proteome</keyword>
<dbReference type="PANTHER" id="PTHR16127:SF13">
    <property type="entry name" value="GH01188P"/>
    <property type="match status" value="1"/>
</dbReference>
<dbReference type="GO" id="GO:0019905">
    <property type="term" value="F:syntaxin binding"/>
    <property type="evidence" value="ECO:0007669"/>
    <property type="project" value="InterPro"/>
</dbReference>
<reference evidence="3 4" key="1">
    <citation type="submission" date="2014-11" db="EMBL/GenBank/DDBJ databases">
        <title>Genetic blueprint of the zoonotic pathogen Toxocara canis.</title>
        <authorList>
            <person name="Zhu X.-Q."/>
            <person name="Korhonen P.K."/>
            <person name="Cai H."/>
            <person name="Young N.D."/>
            <person name="Nejsum P."/>
            <person name="von Samson-Himmelstjerna G."/>
            <person name="Boag P.R."/>
            <person name="Tan P."/>
            <person name="Li Q."/>
            <person name="Min J."/>
            <person name="Yang Y."/>
            <person name="Wang X."/>
            <person name="Fang X."/>
            <person name="Hall R.S."/>
            <person name="Hofmann A."/>
            <person name="Sternberg P.W."/>
            <person name="Jex A.R."/>
            <person name="Gasser R.B."/>
        </authorList>
    </citation>
    <scope>NUCLEOTIDE SEQUENCE [LARGE SCALE GENOMIC DNA]</scope>
    <source>
        <strain evidence="3">PN_DK_2014</strain>
    </source>
</reference>
<proteinExistence type="inferred from homology"/>
<evidence type="ECO:0000256" key="2">
    <source>
        <dbReference type="SAM" id="Coils"/>
    </source>
</evidence>
<comment type="caution">
    <text evidence="3">The sequence shown here is derived from an EMBL/GenBank/DDBJ whole genome shotgun (WGS) entry which is preliminary data.</text>
</comment>
<dbReference type="Proteomes" id="UP000031036">
    <property type="component" value="Unassembled WGS sequence"/>
</dbReference>
<dbReference type="PANTHER" id="PTHR16127">
    <property type="entry name" value="TAXILIN"/>
    <property type="match status" value="1"/>
</dbReference>
<accession>A0A0B2V8J8</accession>
<dbReference type="EMBL" id="JPKZ01002216">
    <property type="protein sequence ID" value="KHN77849.1"/>
    <property type="molecule type" value="Genomic_DNA"/>
</dbReference>
<evidence type="ECO:0000313" key="3">
    <source>
        <dbReference type="EMBL" id="KHN77849.1"/>
    </source>
</evidence>
<feature type="coiled-coil region" evidence="2">
    <location>
        <begin position="200"/>
        <end position="384"/>
    </location>
</feature>
<dbReference type="OrthoDB" id="425555at2759"/>